<accession>A0A5N7JQU0</accession>
<comment type="similarity">
    <text evidence="1">Belongs to the bacterial solute-binding protein 3 family.</text>
</comment>
<proteinExistence type="inferred from homology"/>
<evidence type="ECO:0000259" key="3">
    <source>
        <dbReference type="SMART" id="SM00062"/>
    </source>
</evidence>
<dbReference type="AlphaFoldDB" id="A0A5N7JQU0"/>
<evidence type="ECO:0000259" key="4">
    <source>
        <dbReference type="SMART" id="SM00079"/>
    </source>
</evidence>
<dbReference type="Proteomes" id="UP000325438">
    <property type="component" value="Unassembled WGS sequence"/>
</dbReference>
<dbReference type="EMBL" id="VUBA01000039">
    <property type="protein sequence ID" value="MPQ83676.1"/>
    <property type="molecule type" value="Genomic_DNA"/>
</dbReference>
<dbReference type="CDD" id="cd13629">
    <property type="entry name" value="PBP2_Dsm1740"/>
    <property type="match status" value="1"/>
</dbReference>
<dbReference type="Gene3D" id="3.40.190.10">
    <property type="entry name" value="Periplasmic binding protein-like II"/>
    <property type="match status" value="2"/>
</dbReference>
<name>A0A5N7JQU0_9PSED</name>
<sequence length="269" mass="29508">MIKRYCSVWLIGLVALGYAGWLSAGALDDAVRRGVLKVGTTPTYVPFEMTDKQGRIVGFEIDLLQAMSRALGVKLELVAVPYSELLPGLMEKKFDLIGSGMTVTQARNLQLNFSDSFIVVGQTVLLHPSLAGKISSIEDLDDASYRIAAAEGTTGEAAAKRFLGAAQLSSFATADEAVRQVAEGKADAFVNDAPYNLIAMTRPENRALLSLEQPFTFEPLAFGLKKGDYDSLNWINHFLNQVAQDGTYDRLHDKWFNDTAWMAEIDWSS</sequence>
<evidence type="ECO:0000313" key="6">
    <source>
        <dbReference type="Proteomes" id="UP000325438"/>
    </source>
</evidence>
<comment type="caution">
    <text evidence="5">The sequence shown here is derived from an EMBL/GenBank/DDBJ whole genome shotgun (WGS) entry which is preliminary data.</text>
</comment>
<dbReference type="Pfam" id="PF00497">
    <property type="entry name" value="SBP_bac_3"/>
    <property type="match status" value="1"/>
</dbReference>
<evidence type="ECO:0000256" key="1">
    <source>
        <dbReference type="ARBA" id="ARBA00010333"/>
    </source>
</evidence>
<evidence type="ECO:0000256" key="2">
    <source>
        <dbReference type="ARBA" id="ARBA00022729"/>
    </source>
</evidence>
<dbReference type="PANTHER" id="PTHR35936:SF38">
    <property type="entry name" value="GLUTAMINE-BINDING PERIPLASMIC PROTEIN"/>
    <property type="match status" value="1"/>
</dbReference>
<feature type="domain" description="Solute-binding protein family 3/N-terminal" evidence="3">
    <location>
        <begin position="35"/>
        <end position="258"/>
    </location>
</feature>
<dbReference type="SMART" id="SM00062">
    <property type="entry name" value="PBPb"/>
    <property type="match status" value="1"/>
</dbReference>
<dbReference type="SMART" id="SM00079">
    <property type="entry name" value="PBPe"/>
    <property type="match status" value="1"/>
</dbReference>
<dbReference type="GO" id="GO:0015276">
    <property type="term" value="F:ligand-gated monoatomic ion channel activity"/>
    <property type="evidence" value="ECO:0007669"/>
    <property type="project" value="InterPro"/>
</dbReference>
<keyword evidence="2" id="KW-0732">Signal</keyword>
<dbReference type="RefSeq" id="WP_152748921.1">
    <property type="nucleotide sequence ID" value="NZ_JBLZPT010000013.1"/>
</dbReference>
<dbReference type="PANTHER" id="PTHR35936">
    <property type="entry name" value="MEMBRANE-BOUND LYTIC MUREIN TRANSGLYCOSYLASE F"/>
    <property type="match status" value="1"/>
</dbReference>
<dbReference type="SUPFAM" id="SSF53850">
    <property type="entry name" value="Periplasmic binding protein-like II"/>
    <property type="match status" value="1"/>
</dbReference>
<organism evidence="5 6">
    <name type="scientific">Pseudomonas kitaguniensis</name>
    <dbReference type="NCBI Taxonomy" id="2607908"/>
    <lineage>
        <taxon>Bacteria</taxon>
        <taxon>Pseudomonadati</taxon>
        <taxon>Pseudomonadota</taxon>
        <taxon>Gammaproteobacteria</taxon>
        <taxon>Pseudomonadales</taxon>
        <taxon>Pseudomonadaceae</taxon>
        <taxon>Pseudomonas</taxon>
    </lineage>
</organism>
<feature type="domain" description="Ionotropic glutamate receptor C-terminal" evidence="4">
    <location>
        <begin position="35"/>
        <end position="258"/>
    </location>
</feature>
<dbReference type="GO" id="GO:0016020">
    <property type="term" value="C:membrane"/>
    <property type="evidence" value="ECO:0007669"/>
    <property type="project" value="InterPro"/>
</dbReference>
<reference evidence="5 6" key="1">
    <citation type="submission" date="2019-09" db="EMBL/GenBank/DDBJ databases">
        <title>The draft genomes of Allium pathogen Pseudomonas sp.</title>
        <authorList>
            <person name="Fujikawa T."/>
            <person name="Sawada H."/>
        </authorList>
    </citation>
    <scope>NUCLEOTIDE SEQUENCE [LARGE SCALE GENOMIC DNA]</scope>
    <source>
        <strain evidence="5 6">MAFF 730085</strain>
    </source>
</reference>
<protein>
    <submittedName>
        <fullName evidence="5">Transporter substrate-binding domain-containing protein</fullName>
    </submittedName>
</protein>
<dbReference type="InterPro" id="IPR001638">
    <property type="entry name" value="Solute-binding_3/MltF_N"/>
</dbReference>
<evidence type="ECO:0000313" key="5">
    <source>
        <dbReference type="EMBL" id="MPQ83676.1"/>
    </source>
</evidence>
<dbReference type="InterPro" id="IPR001320">
    <property type="entry name" value="Iontro_rcpt_C"/>
</dbReference>
<gene>
    <name evidence="5" type="ORF">F0170_06565</name>
</gene>